<evidence type="ECO:0000256" key="1">
    <source>
        <dbReference type="ARBA" id="ARBA00001946"/>
    </source>
</evidence>
<dbReference type="SUPFAM" id="SSF56784">
    <property type="entry name" value="HAD-like"/>
    <property type="match status" value="1"/>
</dbReference>
<dbReference type="PANTHER" id="PTHR46193:SF10">
    <property type="entry name" value="6-PHOSPHOGLUCONATE PHOSPHATASE"/>
    <property type="match status" value="1"/>
</dbReference>
<organism evidence="5 6">
    <name type="scientific">Streptomyces atratus</name>
    <dbReference type="NCBI Taxonomy" id="1893"/>
    <lineage>
        <taxon>Bacteria</taxon>
        <taxon>Bacillati</taxon>
        <taxon>Actinomycetota</taxon>
        <taxon>Actinomycetes</taxon>
        <taxon>Kitasatosporales</taxon>
        <taxon>Streptomycetaceae</taxon>
        <taxon>Streptomyces</taxon>
    </lineage>
</organism>
<dbReference type="Proteomes" id="UP000181909">
    <property type="component" value="Unassembled WGS sequence"/>
</dbReference>
<comment type="similarity">
    <text evidence="2">Belongs to the HAD-like hydrolase superfamily. CbbY/CbbZ/Gph/YieH family.</text>
</comment>
<keyword evidence="3" id="KW-0479">Metal-binding</keyword>
<accession>A0A1K2F7W5</accession>
<dbReference type="GO" id="GO:0046872">
    <property type="term" value="F:metal ion binding"/>
    <property type="evidence" value="ECO:0007669"/>
    <property type="project" value="UniProtKB-KW"/>
</dbReference>
<protein>
    <submittedName>
        <fullName evidence="5">Haloacid dehalogenase superfamily, subfamily IA, variant 3 with third motif having DD or ED</fullName>
    </submittedName>
</protein>
<dbReference type="OrthoDB" id="9812856at2"/>
<dbReference type="Gene3D" id="3.40.50.1000">
    <property type="entry name" value="HAD superfamily/HAD-like"/>
    <property type="match status" value="1"/>
</dbReference>
<gene>
    <name evidence="5" type="ORF">SAMN02787144_103943</name>
</gene>
<dbReference type="SFLD" id="SFLDG01129">
    <property type="entry name" value="C1.5:_HAD__Beta-PGM__Phosphata"/>
    <property type="match status" value="1"/>
</dbReference>
<dbReference type="InterPro" id="IPR036412">
    <property type="entry name" value="HAD-like_sf"/>
</dbReference>
<dbReference type="AlphaFoldDB" id="A0A1K2F7W5"/>
<dbReference type="Gene3D" id="1.10.150.240">
    <property type="entry name" value="Putative phosphatase, domain 2"/>
    <property type="match status" value="1"/>
</dbReference>
<sequence length="219" mass="23311">MTQPQAPTNTPSDAAAYARGLLVTVRPGACVFDFDGTLVDTSTINIDAARATLADLGLTVPEPWLRQAPLADLTALRHLLLTDHGLPLPCTDAEFVHRARAHWLARTILVKPVPRVTALARRLAAAVPTAVASANDGHVVRAGLNAAGLAGLFPVLVAREHVTHLKPHPDAYLLAAAQLSQAPHRCLAFENTDEGVTAALAATMPVIDIRHRDWTVQNP</sequence>
<dbReference type="RefSeq" id="WP_072489289.1">
    <property type="nucleotide sequence ID" value="NZ_CP108277.1"/>
</dbReference>
<evidence type="ECO:0000256" key="3">
    <source>
        <dbReference type="ARBA" id="ARBA00022723"/>
    </source>
</evidence>
<dbReference type="GO" id="GO:0003824">
    <property type="term" value="F:catalytic activity"/>
    <property type="evidence" value="ECO:0007669"/>
    <property type="project" value="UniProtKB-ARBA"/>
</dbReference>
<evidence type="ECO:0000256" key="2">
    <source>
        <dbReference type="ARBA" id="ARBA00006171"/>
    </source>
</evidence>
<dbReference type="PANTHER" id="PTHR46193">
    <property type="entry name" value="6-PHOSPHOGLUCONATE PHOSPHATASE"/>
    <property type="match status" value="1"/>
</dbReference>
<proteinExistence type="inferred from homology"/>
<dbReference type="InterPro" id="IPR023214">
    <property type="entry name" value="HAD_sf"/>
</dbReference>
<dbReference type="NCBIfam" id="TIGR01509">
    <property type="entry name" value="HAD-SF-IA-v3"/>
    <property type="match status" value="1"/>
</dbReference>
<dbReference type="InterPro" id="IPR023198">
    <property type="entry name" value="PGP-like_dom2"/>
</dbReference>
<reference evidence="5 6" key="1">
    <citation type="submission" date="2016-11" db="EMBL/GenBank/DDBJ databases">
        <authorList>
            <person name="Jaros S."/>
            <person name="Januszkiewicz K."/>
            <person name="Wedrychowicz H."/>
        </authorList>
    </citation>
    <scope>NUCLEOTIDE SEQUENCE [LARGE SCALE GENOMIC DNA]</scope>
    <source>
        <strain evidence="5 6">OK807</strain>
    </source>
</reference>
<dbReference type="SFLD" id="SFLDS00003">
    <property type="entry name" value="Haloacid_Dehalogenase"/>
    <property type="match status" value="1"/>
</dbReference>
<dbReference type="STRING" id="1893.SAMN02787144_103943"/>
<dbReference type="InterPro" id="IPR051600">
    <property type="entry name" value="Beta-PGM-like"/>
</dbReference>
<evidence type="ECO:0000313" key="6">
    <source>
        <dbReference type="Proteomes" id="UP000181909"/>
    </source>
</evidence>
<dbReference type="Pfam" id="PF00702">
    <property type="entry name" value="Hydrolase"/>
    <property type="match status" value="1"/>
</dbReference>
<dbReference type="CDD" id="cd07505">
    <property type="entry name" value="HAD_BPGM-like"/>
    <property type="match status" value="1"/>
</dbReference>
<comment type="cofactor">
    <cofactor evidence="1">
        <name>Mg(2+)</name>
        <dbReference type="ChEBI" id="CHEBI:18420"/>
    </cofactor>
</comment>
<evidence type="ECO:0000256" key="4">
    <source>
        <dbReference type="ARBA" id="ARBA00022842"/>
    </source>
</evidence>
<name>A0A1K2F7W5_STRAR</name>
<dbReference type="EMBL" id="FPJO01000039">
    <property type="protein sequence ID" value="SFY43827.1"/>
    <property type="molecule type" value="Genomic_DNA"/>
</dbReference>
<evidence type="ECO:0000313" key="5">
    <source>
        <dbReference type="EMBL" id="SFY43827.1"/>
    </source>
</evidence>
<keyword evidence="4" id="KW-0460">Magnesium</keyword>
<dbReference type="InterPro" id="IPR006439">
    <property type="entry name" value="HAD-SF_hydro_IA"/>
</dbReference>